<evidence type="ECO:0000313" key="11">
    <source>
        <dbReference type="Proteomes" id="UP000192872"/>
    </source>
</evidence>
<dbReference type="CDD" id="cd02020">
    <property type="entry name" value="CMPK"/>
    <property type="match status" value="1"/>
</dbReference>
<dbReference type="SUPFAM" id="SSF52540">
    <property type="entry name" value="P-loop containing nucleoside triphosphate hydrolases"/>
    <property type="match status" value="1"/>
</dbReference>
<comment type="catalytic activity">
    <reaction evidence="7 8">
        <text>CMP + ATP = CDP + ADP</text>
        <dbReference type="Rhea" id="RHEA:11600"/>
        <dbReference type="ChEBI" id="CHEBI:30616"/>
        <dbReference type="ChEBI" id="CHEBI:58069"/>
        <dbReference type="ChEBI" id="CHEBI:60377"/>
        <dbReference type="ChEBI" id="CHEBI:456216"/>
        <dbReference type="EC" id="2.7.4.25"/>
    </reaction>
</comment>
<evidence type="ECO:0000256" key="2">
    <source>
        <dbReference type="ARBA" id="ARBA00022679"/>
    </source>
</evidence>
<keyword evidence="4 8" id="KW-0418">Kinase</keyword>
<comment type="similarity">
    <text evidence="1 8">Belongs to the cytidylate kinase family. Type 1 subfamily.</text>
</comment>
<dbReference type="Pfam" id="PF02224">
    <property type="entry name" value="Cytidylate_kin"/>
    <property type="match status" value="1"/>
</dbReference>
<dbReference type="GO" id="GO:0005524">
    <property type="term" value="F:ATP binding"/>
    <property type="evidence" value="ECO:0007669"/>
    <property type="project" value="UniProtKB-UniRule"/>
</dbReference>
<evidence type="ECO:0000313" key="10">
    <source>
        <dbReference type="EMBL" id="OQW51660.1"/>
    </source>
</evidence>
<dbReference type="InterPro" id="IPR003136">
    <property type="entry name" value="Cytidylate_kin"/>
</dbReference>
<accession>A0A1W9HW40</accession>
<evidence type="ECO:0000256" key="5">
    <source>
        <dbReference type="ARBA" id="ARBA00022840"/>
    </source>
</evidence>
<evidence type="ECO:0000256" key="6">
    <source>
        <dbReference type="ARBA" id="ARBA00047615"/>
    </source>
</evidence>
<gene>
    <name evidence="8" type="primary">cmk</name>
    <name evidence="10" type="ORF">A4S15_10580</name>
</gene>
<keyword evidence="2 8" id="KW-0808">Transferase</keyword>
<comment type="catalytic activity">
    <reaction evidence="6 8">
        <text>dCMP + ATP = dCDP + ADP</text>
        <dbReference type="Rhea" id="RHEA:25094"/>
        <dbReference type="ChEBI" id="CHEBI:30616"/>
        <dbReference type="ChEBI" id="CHEBI:57566"/>
        <dbReference type="ChEBI" id="CHEBI:58593"/>
        <dbReference type="ChEBI" id="CHEBI:456216"/>
        <dbReference type="EC" id="2.7.4.25"/>
    </reaction>
</comment>
<evidence type="ECO:0000256" key="1">
    <source>
        <dbReference type="ARBA" id="ARBA00009427"/>
    </source>
</evidence>
<organism evidence="10 11">
    <name type="scientific">Candidatus Raskinella chloraquaticus</name>
    <dbReference type="NCBI Taxonomy" id="1951219"/>
    <lineage>
        <taxon>Bacteria</taxon>
        <taxon>Pseudomonadati</taxon>
        <taxon>Pseudomonadota</taxon>
        <taxon>Alphaproteobacteria</taxon>
        <taxon>Hyphomicrobiales</taxon>
        <taxon>Phreatobacteraceae</taxon>
        <taxon>Candidatus Raskinella</taxon>
    </lineage>
</organism>
<reference evidence="10 11" key="1">
    <citation type="journal article" date="2017" name="Water Res.">
        <title>Comammox in drinking water systems.</title>
        <authorList>
            <person name="Wang Y."/>
            <person name="Ma L."/>
            <person name="Mao Y."/>
            <person name="Jiang X."/>
            <person name="Xia Y."/>
            <person name="Yu K."/>
            <person name="Li B."/>
            <person name="Zhang T."/>
        </authorList>
    </citation>
    <scope>NUCLEOTIDE SEQUENCE [LARGE SCALE GENOMIC DNA]</scope>
    <source>
        <strain evidence="10">SG_bin8</strain>
    </source>
</reference>
<dbReference type="RefSeq" id="WP_376801994.1">
    <property type="nucleotide sequence ID" value="NZ_DBNB01000034.1"/>
</dbReference>
<dbReference type="GO" id="GO:0006220">
    <property type="term" value="P:pyrimidine nucleotide metabolic process"/>
    <property type="evidence" value="ECO:0007669"/>
    <property type="project" value="UniProtKB-UniRule"/>
</dbReference>
<proteinExistence type="inferred from homology"/>
<evidence type="ECO:0000256" key="7">
    <source>
        <dbReference type="ARBA" id="ARBA00048478"/>
    </source>
</evidence>
<feature type="domain" description="Cytidylate kinase" evidence="9">
    <location>
        <begin position="3"/>
        <end position="201"/>
    </location>
</feature>
<evidence type="ECO:0000256" key="4">
    <source>
        <dbReference type="ARBA" id="ARBA00022777"/>
    </source>
</evidence>
<dbReference type="InterPro" id="IPR011994">
    <property type="entry name" value="Cytidylate_kinase_dom"/>
</dbReference>
<dbReference type="HAMAP" id="MF_00238">
    <property type="entry name" value="Cytidyl_kinase_type1"/>
    <property type="match status" value="1"/>
</dbReference>
<sequence length="211" mass="22280">MIIAIDGPAASGKGTLGRKLATHYRFHHLDTGLLYRGVAARLMADGAHLDDREAAHRAACDLDIADLDATRLRTAELGEGASIIAAYPAVRQALLELQRDFARRAPGAVLDGRDIGSVVCPHADCKLFVTASAEERARRRAREFAATGAGPSYEAVLADIQRRDARDGARSSAPLVMASDAVLLDTTKLDIEAALQAAIDIVDGSANLAQG</sequence>
<keyword evidence="3 8" id="KW-0547">Nucleotide-binding</keyword>
<evidence type="ECO:0000256" key="3">
    <source>
        <dbReference type="ARBA" id="ARBA00022741"/>
    </source>
</evidence>
<dbReference type="EC" id="2.7.4.25" evidence="8"/>
<dbReference type="Gene3D" id="3.40.50.300">
    <property type="entry name" value="P-loop containing nucleotide triphosphate hydrolases"/>
    <property type="match status" value="1"/>
</dbReference>
<dbReference type="GO" id="GO:0005737">
    <property type="term" value="C:cytoplasm"/>
    <property type="evidence" value="ECO:0007669"/>
    <property type="project" value="UniProtKB-SubCell"/>
</dbReference>
<dbReference type="InterPro" id="IPR027417">
    <property type="entry name" value="P-loop_NTPase"/>
</dbReference>
<keyword evidence="8" id="KW-0963">Cytoplasm</keyword>
<dbReference type="AlphaFoldDB" id="A0A1W9HW40"/>
<comment type="caution">
    <text evidence="10">The sequence shown here is derived from an EMBL/GenBank/DDBJ whole genome shotgun (WGS) entry which is preliminary data.</text>
</comment>
<comment type="subcellular location">
    <subcellularLocation>
        <location evidence="8">Cytoplasm</location>
    </subcellularLocation>
</comment>
<dbReference type="Proteomes" id="UP000192872">
    <property type="component" value="Unassembled WGS sequence"/>
</dbReference>
<keyword evidence="5 8" id="KW-0067">ATP-binding</keyword>
<dbReference type="GO" id="GO:0036430">
    <property type="term" value="F:CMP kinase activity"/>
    <property type="evidence" value="ECO:0007669"/>
    <property type="project" value="RHEA"/>
</dbReference>
<evidence type="ECO:0000259" key="9">
    <source>
        <dbReference type="Pfam" id="PF02224"/>
    </source>
</evidence>
<feature type="binding site" evidence="8">
    <location>
        <begin position="7"/>
        <end position="15"/>
    </location>
    <ligand>
        <name>ATP</name>
        <dbReference type="ChEBI" id="CHEBI:30616"/>
    </ligand>
</feature>
<protein>
    <recommendedName>
        <fullName evidence="8">Cytidylate kinase</fullName>
        <shortName evidence="8">CK</shortName>
        <ecNumber evidence="8">2.7.4.25</ecNumber>
    </recommendedName>
    <alternativeName>
        <fullName evidence="8">Cytidine monophosphate kinase</fullName>
        <shortName evidence="8">CMP kinase</shortName>
    </alternativeName>
</protein>
<dbReference type="NCBIfam" id="TIGR00017">
    <property type="entry name" value="cmk"/>
    <property type="match status" value="1"/>
</dbReference>
<name>A0A1W9HW40_9HYPH</name>
<dbReference type="EMBL" id="LWDL01000018">
    <property type="protein sequence ID" value="OQW51660.1"/>
    <property type="molecule type" value="Genomic_DNA"/>
</dbReference>
<evidence type="ECO:0000256" key="8">
    <source>
        <dbReference type="HAMAP-Rule" id="MF_00238"/>
    </source>
</evidence>
<dbReference type="GO" id="GO:0036431">
    <property type="term" value="F:dCMP kinase activity"/>
    <property type="evidence" value="ECO:0007669"/>
    <property type="project" value="InterPro"/>
</dbReference>
<dbReference type="STRING" id="1827387.A4S15_10580"/>